<evidence type="ECO:0000256" key="1">
    <source>
        <dbReference type="ARBA" id="ARBA00022737"/>
    </source>
</evidence>
<comment type="caution">
    <text evidence="3">The sequence shown here is derived from an EMBL/GenBank/DDBJ whole genome shotgun (WGS) entry which is preliminary data.</text>
</comment>
<keyword evidence="2" id="KW-0802">TPR repeat</keyword>
<dbReference type="SUPFAM" id="SSF48452">
    <property type="entry name" value="TPR-like"/>
    <property type="match status" value="1"/>
</dbReference>
<dbReference type="InterPro" id="IPR011990">
    <property type="entry name" value="TPR-like_helical_dom_sf"/>
</dbReference>
<protein>
    <recommendedName>
        <fullName evidence="5">Tetratricopeptide repeat protein</fullName>
    </recommendedName>
</protein>
<evidence type="ECO:0008006" key="5">
    <source>
        <dbReference type="Google" id="ProtNLM"/>
    </source>
</evidence>
<dbReference type="PANTHER" id="PTHR44858:SF20">
    <property type="entry name" value="SHSP DOMAIN-CONTAINING PROTEIN"/>
    <property type="match status" value="1"/>
</dbReference>
<dbReference type="SMART" id="SM00028">
    <property type="entry name" value="TPR"/>
    <property type="match status" value="3"/>
</dbReference>
<dbReference type="Gene3D" id="1.25.40.10">
    <property type="entry name" value="Tetratricopeptide repeat domain"/>
    <property type="match status" value="1"/>
</dbReference>
<proteinExistence type="predicted"/>
<sequence>MRAQVLVDSKDFQDALKDYNAALRVTPGDNKVAQARLLAGRALAWEGLSEWRAALTDYDASLANARDAGRLPDPYVLNSRGNAHASLGQWKEAREDYLRSADGFQAASGFRGRRGSTTMRLDGAVFAASNAALMLAELEEAPSAAVREMQKVARRAPGSADMRAALAALYWAQGDEAAAEGEWNTACDRITAGCAQYQDADWLRRIRRWPPRMVARMQAFLAMRSSQEAAASPGAV</sequence>
<dbReference type="AlphaFoldDB" id="A0AAW1S3P0"/>
<gene>
    <name evidence="3" type="ORF">WJX81_006365</name>
</gene>
<keyword evidence="1" id="KW-0677">Repeat</keyword>
<name>A0AAW1S3P0_9CHLO</name>
<accession>A0AAW1S3P0</accession>
<dbReference type="PANTHER" id="PTHR44858">
    <property type="entry name" value="TETRATRICOPEPTIDE REPEAT PROTEIN 6"/>
    <property type="match status" value="1"/>
</dbReference>
<reference evidence="3 4" key="1">
    <citation type="journal article" date="2024" name="Nat. Commun.">
        <title>Phylogenomics reveals the evolutionary origins of lichenization in chlorophyte algae.</title>
        <authorList>
            <person name="Puginier C."/>
            <person name="Libourel C."/>
            <person name="Otte J."/>
            <person name="Skaloud P."/>
            <person name="Haon M."/>
            <person name="Grisel S."/>
            <person name="Petersen M."/>
            <person name="Berrin J.G."/>
            <person name="Delaux P.M."/>
            <person name="Dal Grande F."/>
            <person name="Keller J."/>
        </authorList>
    </citation>
    <scope>NUCLEOTIDE SEQUENCE [LARGE SCALE GENOMIC DNA]</scope>
    <source>
        <strain evidence="3 4">SAG 245.80</strain>
    </source>
</reference>
<dbReference type="Proteomes" id="UP001445335">
    <property type="component" value="Unassembled WGS sequence"/>
</dbReference>
<dbReference type="InterPro" id="IPR019734">
    <property type="entry name" value="TPR_rpt"/>
</dbReference>
<evidence type="ECO:0000313" key="3">
    <source>
        <dbReference type="EMBL" id="KAK9840640.1"/>
    </source>
</evidence>
<evidence type="ECO:0000313" key="4">
    <source>
        <dbReference type="Proteomes" id="UP001445335"/>
    </source>
</evidence>
<keyword evidence="4" id="KW-1185">Reference proteome</keyword>
<dbReference type="EMBL" id="JALJOU010000013">
    <property type="protein sequence ID" value="KAK9840640.1"/>
    <property type="molecule type" value="Genomic_DNA"/>
</dbReference>
<organism evidence="3 4">
    <name type="scientific">Elliptochloris bilobata</name>
    <dbReference type="NCBI Taxonomy" id="381761"/>
    <lineage>
        <taxon>Eukaryota</taxon>
        <taxon>Viridiplantae</taxon>
        <taxon>Chlorophyta</taxon>
        <taxon>core chlorophytes</taxon>
        <taxon>Trebouxiophyceae</taxon>
        <taxon>Trebouxiophyceae incertae sedis</taxon>
        <taxon>Elliptochloris clade</taxon>
        <taxon>Elliptochloris</taxon>
    </lineage>
</organism>
<dbReference type="InterPro" id="IPR050498">
    <property type="entry name" value="Ycf3"/>
</dbReference>
<evidence type="ECO:0000256" key="2">
    <source>
        <dbReference type="ARBA" id="ARBA00022803"/>
    </source>
</evidence>